<sequence>MSPSDQSKDFKTFFYTQTLDHFNYRPDSYATFQQRYVINFKHWGGSNSSAPIFVYLGAEGSLDEDLDVAGFLPDNAPRFKALLVYIEVRICINFMLLLNILYYAENYHNFSVIGMLTQHRYYGKSVPFGSREEAMKNASTLGYFNSAQAIADYADVLLHIKKKYSAERSPSIVVGGSYGGNTMFPPAPFDLNRFTKDCEGTFGVKPKPHWVTTYYGGRDLKLILHRFGSNIIFSNGLRDPYSTGGVLGNISDSVVAISTVNGSHCLDILPESKSDPQWLVMQRKSEIKIIEEWIAKYENDLLEFKEETHA</sequence>
<dbReference type="PANTHER" id="PTHR11010:SF110">
    <property type="entry name" value="PROLYLCARBOXYPEPTIDASE-LIKE PROTEIN-RELATED"/>
    <property type="match status" value="1"/>
</dbReference>
<dbReference type="PANTHER" id="PTHR11010">
    <property type="entry name" value="PROTEASE S28 PRO-X CARBOXYPEPTIDASE-RELATED"/>
    <property type="match status" value="1"/>
</dbReference>
<evidence type="ECO:0000313" key="7">
    <source>
        <dbReference type="Proteomes" id="UP001428341"/>
    </source>
</evidence>
<keyword evidence="7" id="KW-1185">Reference proteome</keyword>
<reference evidence="6 7" key="1">
    <citation type="submission" date="2024-05" db="EMBL/GenBank/DDBJ databases">
        <title>Haplotype-resolved chromosome-level genome assembly of Huyou (Citrus changshanensis).</title>
        <authorList>
            <person name="Miao C."/>
            <person name="Chen W."/>
            <person name="Wu Y."/>
            <person name="Wang L."/>
            <person name="Zhao S."/>
            <person name="Grierson D."/>
            <person name="Xu C."/>
            <person name="Chen K."/>
        </authorList>
    </citation>
    <scope>NUCLEOTIDE SEQUENCE [LARGE SCALE GENOMIC DNA]</scope>
    <source>
        <strain evidence="6">01-14</strain>
        <tissue evidence="6">Leaf</tissue>
    </source>
</reference>
<proteinExistence type="inferred from homology"/>
<dbReference type="GO" id="GO:0008239">
    <property type="term" value="F:dipeptidyl-peptidase activity"/>
    <property type="evidence" value="ECO:0007669"/>
    <property type="project" value="TreeGrafter"/>
</dbReference>
<evidence type="ECO:0000256" key="2">
    <source>
        <dbReference type="ARBA" id="ARBA00022670"/>
    </source>
</evidence>
<comment type="caution">
    <text evidence="6">The sequence shown here is derived from an EMBL/GenBank/DDBJ whole genome shotgun (WGS) entry which is preliminary data.</text>
</comment>
<evidence type="ECO:0000313" key="6">
    <source>
        <dbReference type="EMBL" id="KAK9175711.1"/>
    </source>
</evidence>
<dbReference type="EMBL" id="JBCGBO010000025">
    <property type="protein sequence ID" value="KAK9175711.1"/>
    <property type="molecule type" value="Genomic_DNA"/>
</dbReference>
<dbReference type="Pfam" id="PF05577">
    <property type="entry name" value="Peptidase_S28"/>
    <property type="match status" value="3"/>
</dbReference>
<evidence type="ECO:0000256" key="5">
    <source>
        <dbReference type="ARBA" id="ARBA00023180"/>
    </source>
</evidence>
<keyword evidence="2" id="KW-0645">Protease</keyword>
<keyword evidence="5" id="KW-0325">Glycoprotein</keyword>
<dbReference type="InterPro" id="IPR008758">
    <property type="entry name" value="Peptidase_S28"/>
</dbReference>
<keyword evidence="3" id="KW-0732">Signal</keyword>
<evidence type="ECO:0000256" key="1">
    <source>
        <dbReference type="ARBA" id="ARBA00011079"/>
    </source>
</evidence>
<organism evidence="6 7">
    <name type="scientific">Citrus x changshan-huyou</name>
    <dbReference type="NCBI Taxonomy" id="2935761"/>
    <lineage>
        <taxon>Eukaryota</taxon>
        <taxon>Viridiplantae</taxon>
        <taxon>Streptophyta</taxon>
        <taxon>Embryophyta</taxon>
        <taxon>Tracheophyta</taxon>
        <taxon>Spermatophyta</taxon>
        <taxon>Magnoliopsida</taxon>
        <taxon>eudicotyledons</taxon>
        <taxon>Gunneridae</taxon>
        <taxon>Pentapetalae</taxon>
        <taxon>rosids</taxon>
        <taxon>malvids</taxon>
        <taxon>Sapindales</taxon>
        <taxon>Rutaceae</taxon>
        <taxon>Aurantioideae</taxon>
        <taxon>Citrus</taxon>
    </lineage>
</organism>
<comment type="similarity">
    <text evidence="1">Belongs to the peptidase S28 family.</text>
</comment>
<keyword evidence="4" id="KW-0378">Hydrolase</keyword>
<protein>
    <recommendedName>
        <fullName evidence="8">Lysosomal Pro-X carboxypeptidase</fullName>
    </recommendedName>
</protein>
<dbReference type="AlphaFoldDB" id="A0AAP0LII2"/>
<gene>
    <name evidence="6" type="ORF">WN944_027718</name>
</gene>
<dbReference type="Gene3D" id="3.40.50.1820">
    <property type="entry name" value="alpha/beta hydrolase"/>
    <property type="match status" value="3"/>
</dbReference>
<name>A0AAP0LII2_9ROSI</name>
<evidence type="ECO:0000256" key="4">
    <source>
        <dbReference type="ARBA" id="ARBA00022801"/>
    </source>
</evidence>
<evidence type="ECO:0008006" key="8">
    <source>
        <dbReference type="Google" id="ProtNLM"/>
    </source>
</evidence>
<dbReference type="Proteomes" id="UP001428341">
    <property type="component" value="Unassembled WGS sequence"/>
</dbReference>
<evidence type="ECO:0000256" key="3">
    <source>
        <dbReference type="ARBA" id="ARBA00022729"/>
    </source>
</evidence>
<dbReference type="GO" id="GO:0070008">
    <property type="term" value="F:serine-type exopeptidase activity"/>
    <property type="evidence" value="ECO:0007669"/>
    <property type="project" value="InterPro"/>
</dbReference>
<accession>A0AAP0LII2</accession>
<dbReference type="GO" id="GO:0006508">
    <property type="term" value="P:proteolysis"/>
    <property type="evidence" value="ECO:0007669"/>
    <property type="project" value="UniProtKB-KW"/>
</dbReference>
<dbReference type="SUPFAM" id="SSF53474">
    <property type="entry name" value="alpha/beta-Hydrolases"/>
    <property type="match status" value="1"/>
</dbReference>
<dbReference type="InterPro" id="IPR029058">
    <property type="entry name" value="AB_hydrolase_fold"/>
</dbReference>